<gene>
    <name evidence="4" type="ORF">RCOM_0151440</name>
</gene>
<name>B9T985_RICCO</name>
<dbReference type="InterPro" id="IPR014044">
    <property type="entry name" value="CAP_dom"/>
</dbReference>
<evidence type="ECO:0000256" key="2">
    <source>
        <dbReference type="SAM" id="Phobius"/>
    </source>
</evidence>
<dbReference type="PANTHER" id="PTHR31157:SF1">
    <property type="entry name" value="SCP DOMAIN-CONTAINING PROTEIN"/>
    <property type="match status" value="1"/>
</dbReference>
<dbReference type="EMBL" id="EQ975320">
    <property type="protein sequence ID" value="EEF27574.1"/>
    <property type="molecule type" value="Genomic_DNA"/>
</dbReference>
<dbReference type="InParanoid" id="B9T985"/>
<keyword evidence="5" id="KW-1185">Reference proteome</keyword>
<dbReference type="Gene3D" id="3.40.33.10">
    <property type="entry name" value="CAP"/>
    <property type="match status" value="1"/>
</dbReference>
<dbReference type="AlphaFoldDB" id="B9T985"/>
<accession>B9T985</accession>
<feature type="region of interest" description="Disordered" evidence="1">
    <location>
        <begin position="98"/>
        <end position="122"/>
    </location>
</feature>
<keyword evidence="2" id="KW-0472">Membrane</keyword>
<proteinExistence type="predicted"/>
<evidence type="ECO:0000313" key="4">
    <source>
        <dbReference type="EMBL" id="EEF27574.1"/>
    </source>
</evidence>
<evidence type="ECO:0000256" key="1">
    <source>
        <dbReference type="SAM" id="MobiDB-lite"/>
    </source>
</evidence>
<dbReference type="PANTHER" id="PTHR31157">
    <property type="entry name" value="SCP DOMAIN-CONTAINING PROTEIN"/>
    <property type="match status" value="1"/>
</dbReference>
<dbReference type="SUPFAM" id="SSF55797">
    <property type="entry name" value="PR-1-like"/>
    <property type="match status" value="1"/>
</dbReference>
<reference evidence="5" key="1">
    <citation type="journal article" date="2010" name="Nat. Biotechnol.">
        <title>Draft genome sequence of the oilseed species Ricinus communis.</title>
        <authorList>
            <person name="Chan A.P."/>
            <person name="Crabtree J."/>
            <person name="Zhao Q."/>
            <person name="Lorenzi H."/>
            <person name="Orvis J."/>
            <person name="Puiu D."/>
            <person name="Melake-Berhan A."/>
            <person name="Jones K.M."/>
            <person name="Redman J."/>
            <person name="Chen G."/>
            <person name="Cahoon E.B."/>
            <person name="Gedil M."/>
            <person name="Stanke M."/>
            <person name="Haas B.J."/>
            <person name="Wortman J.R."/>
            <person name="Fraser-Liggett C.M."/>
            <person name="Ravel J."/>
            <person name="Rabinowicz P.D."/>
        </authorList>
    </citation>
    <scope>NUCLEOTIDE SEQUENCE [LARGE SCALE GENOMIC DNA]</scope>
    <source>
        <strain evidence="5">cv. Hale</strain>
    </source>
</reference>
<feature type="domain" description="SCP" evidence="3">
    <location>
        <begin position="136"/>
        <end position="256"/>
    </location>
</feature>
<feature type="compositionally biased region" description="Low complexity" evidence="1">
    <location>
        <begin position="103"/>
        <end position="118"/>
    </location>
</feature>
<sequence length="400" mass="41508">LAKAMPEATGAALVAAFIGLRILHRRRRKPRQPTERGSATARRLDFVCRSLTWNQSRARGTTHNNSEEVSRMKKNLSALTAVSFAAAIALSACGGGGGGNGGSSAAAPSTPASSPTTGNLATPQYASASAQAAVFNTLNQQRQQCGLPAFTENTVLDKAAQAHADYQAQNGGLPTDTEDSSKPGFTGVTYSDRAVKAGFPGLQTTYSGGASAGFYTNATLTETQYGTNIAYAWMSGVYHISVAAWPVTEIGVGWKELTFNGFPQILASVSIANLQTLSGNLPLTFPCQGSSGLPYSTGGESPTPPNTSGNFGQPVAIIGNQTDTITLQSGTMTDTSGTVVNLQLLNSSNDPNKLLPAWEAVAYPATPLTANTSYTVSVSGTRNGTPFSRTFTFTTGNIIG</sequence>
<protein>
    <recommendedName>
        <fullName evidence="3">SCP domain-containing protein</fullName>
    </recommendedName>
</protein>
<feature type="non-terminal residue" evidence="4">
    <location>
        <position position="1"/>
    </location>
</feature>
<feature type="transmembrane region" description="Helical" evidence="2">
    <location>
        <begin position="6"/>
        <end position="23"/>
    </location>
</feature>
<evidence type="ECO:0000259" key="3">
    <source>
        <dbReference type="Pfam" id="PF00188"/>
    </source>
</evidence>
<dbReference type="Pfam" id="PF00188">
    <property type="entry name" value="CAP"/>
    <property type="match status" value="1"/>
</dbReference>
<dbReference type="Proteomes" id="UP000008311">
    <property type="component" value="Unassembled WGS sequence"/>
</dbReference>
<dbReference type="InterPro" id="IPR035940">
    <property type="entry name" value="CAP_sf"/>
</dbReference>
<keyword evidence="2" id="KW-1133">Transmembrane helix</keyword>
<organism evidence="4 5">
    <name type="scientific">Ricinus communis</name>
    <name type="common">Castor bean</name>
    <dbReference type="NCBI Taxonomy" id="3988"/>
    <lineage>
        <taxon>Eukaryota</taxon>
        <taxon>Viridiplantae</taxon>
        <taxon>Streptophyta</taxon>
        <taxon>Embryophyta</taxon>
        <taxon>Tracheophyta</taxon>
        <taxon>Spermatophyta</taxon>
        <taxon>Magnoliopsida</taxon>
        <taxon>eudicotyledons</taxon>
        <taxon>Gunneridae</taxon>
        <taxon>Pentapetalae</taxon>
        <taxon>rosids</taxon>
        <taxon>fabids</taxon>
        <taxon>Malpighiales</taxon>
        <taxon>Euphorbiaceae</taxon>
        <taxon>Acalyphoideae</taxon>
        <taxon>Acalypheae</taxon>
        <taxon>Ricinus</taxon>
    </lineage>
</organism>
<evidence type="ECO:0000313" key="5">
    <source>
        <dbReference type="Proteomes" id="UP000008311"/>
    </source>
</evidence>
<keyword evidence="2" id="KW-0812">Transmembrane</keyword>